<evidence type="ECO:0000256" key="1">
    <source>
        <dbReference type="SAM" id="Phobius"/>
    </source>
</evidence>
<keyword evidence="1" id="KW-1133">Transmembrane helix</keyword>
<feature type="transmembrane region" description="Helical" evidence="1">
    <location>
        <begin position="71"/>
        <end position="93"/>
    </location>
</feature>
<keyword evidence="1" id="KW-0812">Transmembrane</keyword>
<dbReference type="EMBL" id="KZ663261">
    <property type="protein sequence ID" value="PPS14392.1"/>
    <property type="molecule type" value="Genomic_DNA"/>
</dbReference>
<evidence type="ECO:0000313" key="3">
    <source>
        <dbReference type="Proteomes" id="UP000239757"/>
    </source>
</evidence>
<dbReference type="Proteomes" id="UP000239757">
    <property type="component" value="Unassembled WGS sequence"/>
</dbReference>
<accession>A0A2P5YFM4</accession>
<sequence length="150" mass="16845">MSTSRGKKTVFPTSKKRKGAASSLGLYTEEFMDDNELDTLHCHIHYSPSKCWKDLVPASATYDPSRSKASALTPSLMANGYFFDLAYFIALAIRHQMERHRSHLYRALCDSIGWHFGLINIAAQSSSLTLIGQMSPQGISSMLHMRMIEK</sequence>
<protein>
    <submittedName>
        <fullName evidence="2">Uncharacterized protein</fullName>
    </submittedName>
</protein>
<evidence type="ECO:0000313" key="2">
    <source>
        <dbReference type="EMBL" id="PPS14392.1"/>
    </source>
</evidence>
<gene>
    <name evidence="2" type="ORF">GOBAR_AA06182</name>
</gene>
<reference evidence="2 3" key="1">
    <citation type="submission" date="2015-01" db="EMBL/GenBank/DDBJ databases">
        <title>Genome of allotetraploid Gossypium barbadense reveals genomic plasticity and fiber elongation in cotton evolution.</title>
        <authorList>
            <person name="Chen X."/>
            <person name="Liu X."/>
            <person name="Zhao B."/>
            <person name="Zheng H."/>
            <person name="Hu Y."/>
            <person name="Lu G."/>
            <person name="Yang C."/>
            <person name="Chen J."/>
            <person name="Shan C."/>
            <person name="Zhang L."/>
            <person name="Zhou Y."/>
            <person name="Wang L."/>
            <person name="Guo W."/>
            <person name="Bai Y."/>
            <person name="Ruan J."/>
            <person name="Shangguan X."/>
            <person name="Mao Y."/>
            <person name="Jiang J."/>
            <person name="Zhu Y."/>
            <person name="Lei J."/>
            <person name="Kang H."/>
            <person name="Chen S."/>
            <person name="He X."/>
            <person name="Wang R."/>
            <person name="Wang Y."/>
            <person name="Chen J."/>
            <person name="Wang L."/>
            <person name="Yu S."/>
            <person name="Wang B."/>
            <person name="Wei J."/>
            <person name="Song S."/>
            <person name="Lu X."/>
            <person name="Gao Z."/>
            <person name="Gu W."/>
            <person name="Deng X."/>
            <person name="Ma D."/>
            <person name="Wang S."/>
            <person name="Liang W."/>
            <person name="Fang L."/>
            <person name="Cai C."/>
            <person name="Zhu X."/>
            <person name="Zhou B."/>
            <person name="Zhang Y."/>
            <person name="Chen Z."/>
            <person name="Xu S."/>
            <person name="Zhu R."/>
            <person name="Wang S."/>
            <person name="Zhang T."/>
            <person name="Zhao G."/>
        </authorList>
    </citation>
    <scope>NUCLEOTIDE SEQUENCE [LARGE SCALE GENOMIC DNA]</scope>
    <source>
        <strain evidence="3">cv. Xinhai21</strain>
        <tissue evidence="2">Leaf</tissue>
    </source>
</reference>
<dbReference type="AlphaFoldDB" id="A0A2P5YFM4"/>
<proteinExistence type="predicted"/>
<organism evidence="2 3">
    <name type="scientific">Gossypium barbadense</name>
    <name type="common">Sea Island cotton</name>
    <name type="synonym">Hibiscus barbadensis</name>
    <dbReference type="NCBI Taxonomy" id="3634"/>
    <lineage>
        <taxon>Eukaryota</taxon>
        <taxon>Viridiplantae</taxon>
        <taxon>Streptophyta</taxon>
        <taxon>Embryophyta</taxon>
        <taxon>Tracheophyta</taxon>
        <taxon>Spermatophyta</taxon>
        <taxon>Magnoliopsida</taxon>
        <taxon>eudicotyledons</taxon>
        <taxon>Gunneridae</taxon>
        <taxon>Pentapetalae</taxon>
        <taxon>rosids</taxon>
        <taxon>malvids</taxon>
        <taxon>Malvales</taxon>
        <taxon>Malvaceae</taxon>
        <taxon>Malvoideae</taxon>
        <taxon>Gossypium</taxon>
    </lineage>
</organism>
<keyword evidence="1" id="KW-0472">Membrane</keyword>
<name>A0A2P5YFM4_GOSBA</name>